<gene>
    <name evidence="1" type="ORF">FEQUK3_LOCUS11027</name>
</gene>
<dbReference type="Proteomes" id="UP000693738">
    <property type="component" value="Unassembled WGS sequence"/>
</dbReference>
<accession>A0A8J2NES6</accession>
<protein>
    <submittedName>
        <fullName evidence="1">Uncharacterized protein</fullName>
    </submittedName>
</protein>
<evidence type="ECO:0000313" key="2">
    <source>
        <dbReference type="Proteomes" id="UP000693738"/>
    </source>
</evidence>
<evidence type="ECO:0000313" key="1">
    <source>
        <dbReference type="EMBL" id="CAG7565311.1"/>
    </source>
</evidence>
<dbReference type="AlphaFoldDB" id="A0A8J2NES6"/>
<organism evidence="1 2">
    <name type="scientific">Fusarium equiseti</name>
    <name type="common">Fusarium scirpi</name>
    <dbReference type="NCBI Taxonomy" id="61235"/>
    <lineage>
        <taxon>Eukaryota</taxon>
        <taxon>Fungi</taxon>
        <taxon>Dikarya</taxon>
        <taxon>Ascomycota</taxon>
        <taxon>Pezizomycotina</taxon>
        <taxon>Sordariomycetes</taxon>
        <taxon>Hypocreomycetidae</taxon>
        <taxon>Hypocreales</taxon>
        <taxon>Nectriaceae</taxon>
        <taxon>Fusarium</taxon>
        <taxon>Fusarium incarnatum-equiseti species complex</taxon>
    </lineage>
</organism>
<dbReference type="EMBL" id="CAJSTJ010000179">
    <property type="protein sequence ID" value="CAG7565311.1"/>
    <property type="molecule type" value="Genomic_DNA"/>
</dbReference>
<sequence>MCKSNNADEICQVHIDDYISKYRNGIRPAVFFCFHIRGTVLLALQNRSLESKSTAERPPFAEELVNNPKNFWPLLSGCNLNYSGKGTRVKKKKSSAYQQVQRSHGTPDALASALQGLNLDEGLGSEDIQEVMTTVMQRSSVNKQSKTGQAKQRTRIVRPTRLNRGEQVRAAGFNAREPVHSKGRTIADGCHFK</sequence>
<proteinExistence type="predicted"/>
<name>A0A8J2NES6_FUSEQ</name>
<reference evidence="1" key="1">
    <citation type="submission" date="2021-05" db="EMBL/GenBank/DDBJ databases">
        <authorList>
            <person name="Khan N."/>
        </authorList>
    </citation>
    <scope>NUCLEOTIDE SEQUENCE</scope>
</reference>
<comment type="caution">
    <text evidence="1">The sequence shown here is derived from an EMBL/GenBank/DDBJ whole genome shotgun (WGS) entry which is preliminary data.</text>
</comment>